<dbReference type="InterPro" id="IPR013216">
    <property type="entry name" value="Methyltransf_11"/>
</dbReference>
<accession>A0A0C2WNT8</accession>
<reference evidence="4" key="2">
    <citation type="submission" date="2015-01" db="EMBL/GenBank/DDBJ databases">
        <title>Evolutionary Origins and Diversification of the Mycorrhizal Mutualists.</title>
        <authorList>
            <consortium name="DOE Joint Genome Institute"/>
            <consortium name="Mycorrhizal Genomics Consortium"/>
            <person name="Kohler A."/>
            <person name="Kuo A."/>
            <person name="Nagy L.G."/>
            <person name="Floudas D."/>
            <person name="Copeland A."/>
            <person name="Barry K.W."/>
            <person name="Cichocki N."/>
            <person name="Veneault-Fourrey C."/>
            <person name="LaButti K."/>
            <person name="Lindquist E.A."/>
            <person name="Lipzen A."/>
            <person name="Lundell T."/>
            <person name="Morin E."/>
            <person name="Murat C."/>
            <person name="Riley R."/>
            <person name="Ohm R."/>
            <person name="Sun H."/>
            <person name="Tunlid A."/>
            <person name="Henrissat B."/>
            <person name="Grigoriev I.V."/>
            <person name="Hibbett D.S."/>
            <person name="Martin F."/>
        </authorList>
    </citation>
    <scope>NUCLEOTIDE SEQUENCE [LARGE SCALE GENOMIC DNA]</scope>
    <source>
        <strain evidence="4">MAFF 305830</strain>
    </source>
</reference>
<keyword evidence="1" id="KW-1133">Transmembrane helix</keyword>
<feature type="transmembrane region" description="Helical" evidence="1">
    <location>
        <begin position="38"/>
        <end position="64"/>
    </location>
</feature>
<dbReference type="EMBL" id="KN824296">
    <property type="protein sequence ID" value="KIM27898.1"/>
    <property type="molecule type" value="Genomic_DNA"/>
</dbReference>
<gene>
    <name evidence="3" type="ORF">M408DRAFT_329816</name>
</gene>
<keyword evidence="1" id="KW-0812">Transmembrane</keyword>
<dbReference type="GO" id="GO:0008757">
    <property type="term" value="F:S-adenosylmethionine-dependent methyltransferase activity"/>
    <property type="evidence" value="ECO:0007669"/>
    <property type="project" value="InterPro"/>
</dbReference>
<feature type="domain" description="Methyltransferase type 11" evidence="2">
    <location>
        <begin position="217"/>
        <end position="263"/>
    </location>
</feature>
<keyword evidence="1" id="KW-0472">Membrane</keyword>
<dbReference type="InterPro" id="IPR029063">
    <property type="entry name" value="SAM-dependent_MTases_sf"/>
</dbReference>
<evidence type="ECO:0000256" key="1">
    <source>
        <dbReference type="SAM" id="Phobius"/>
    </source>
</evidence>
<protein>
    <recommendedName>
        <fullName evidence="2">Methyltransferase type 11 domain-containing protein</fullName>
    </recommendedName>
</protein>
<reference evidence="3 4" key="1">
    <citation type="submission" date="2014-04" db="EMBL/GenBank/DDBJ databases">
        <authorList>
            <consortium name="DOE Joint Genome Institute"/>
            <person name="Kuo A."/>
            <person name="Zuccaro A."/>
            <person name="Kohler A."/>
            <person name="Nagy L.G."/>
            <person name="Floudas D."/>
            <person name="Copeland A."/>
            <person name="Barry K.W."/>
            <person name="Cichocki N."/>
            <person name="Veneault-Fourrey C."/>
            <person name="LaButti K."/>
            <person name="Lindquist E.A."/>
            <person name="Lipzen A."/>
            <person name="Lundell T."/>
            <person name="Morin E."/>
            <person name="Murat C."/>
            <person name="Sun H."/>
            <person name="Tunlid A."/>
            <person name="Henrissat B."/>
            <person name="Grigoriev I.V."/>
            <person name="Hibbett D.S."/>
            <person name="Martin F."/>
            <person name="Nordberg H.P."/>
            <person name="Cantor M.N."/>
            <person name="Hua S.X."/>
        </authorList>
    </citation>
    <scope>NUCLEOTIDE SEQUENCE [LARGE SCALE GENOMIC DNA]</scope>
    <source>
        <strain evidence="3 4">MAFF 305830</strain>
    </source>
</reference>
<organism evidence="3 4">
    <name type="scientific">Serendipita vermifera MAFF 305830</name>
    <dbReference type="NCBI Taxonomy" id="933852"/>
    <lineage>
        <taxon>Eukaryota</taxon>
        <taxon>Fungi</taxon>
        <taxon>Dikarya</taxon>
        <taxon>Basidiomycota</taxon>
        <taxon>Agaricomycotina</taxon>
        <taxon>Agaricomycetes</taxon>
        <taxon>Sebacinales</taxon>
        <taxon>Serendipitaceae</taxon>
        <taxon>Serendipita</taxon>
    </lineage>
</organism>
<dbReference type="SUPFAM" id="SSF53335">
    <property type="entry name" value="S-adenosyl-L-methionine-dependent methyltransferases"/>
    <property type="match status" value="1"/>
</dbReference>
<dbReference type="Gene3D" id="3.40.50.150">
    <property type="entry name" value="Vaccinia Virus protein VP39"/>
    <property type="match status" value="1"/>
</dbReference>
<dbReference type="Pfam" id="PF08241">
    <property type="entry name" value="Methyltransf_11"/>
    <property type="match status" value="1"/>
</dbReference>
<feature type="transmembrane region" description="Helical" evidence="1">
    <location>
        <begin position="84"/>
        <end position="102"/>
    </location>
</feature>
<dbReference type="Proteomes" id="UP000054097">
    <property type="component" value="Unassembled WGS sequence"/>
</dbReference>
<evidence type="ECO:0000259" key="2">
    <source>
        <dbReference type="Pfam" id="PF08241"/>
    </source>
</evidence>
<sequence length="325" mass="37072">MEFEQSLYQLSSEKHHRIPPDVNEGIDLFLHKRWYSNLAIPLPIVFLPHITTALVFGILTITFGALHKDIIQNPTPFWNVFPEFLAALITVVIVALIHFRLFPVFWRCRARQAVNEGWFDSSMRKSNQRQLVLDIGCNEGPVSAIFAQEIIRRQRDVGDLTARHASMPVFIGYDRWTAWSRLPNSPACYLSTLMDAGVPRDCIIANRTDRSSTEAKTHLPYPSESISLVICFLGITELHLKRPERTALFHEMVRVLEPGGRILLVESSGVGVWTMRNLWEGAVHTYRRILIEDLGWPPENAVSNRRELGVRYLIAVKPPATNLTV</sequence>
<keyword evidence="4" id="KW-1185">Reference proteome</keyword>
<proteinExistence type="predicted"/>
<evidence type="ECO:0000313" key="3">
    <source>
        <dbReference type="EMBL" id="KIM27898.1"/>
    </source>
</evidence>
<dbReference type="HOGENOM" id="CLU_855594_0_0_1"/>
<name>A0A0C2WNT8_SERVB</name>
<dbReference type="AlphaFoldDB" id="A0A0C2WNT8"/>
<dbReference type="OrthoDB" id="3167372at2759"/>
<evidence type="ECO:0000313" key="4">
    <source>
        <dbReference type="Proteomes" id="UP000054097"/>
    </source>
</evidence>